<dbReference type="InterPro" id="IPR047641">
    <property type="entry name" value="ABC_transpr_MalK/UgpC-like"/>
</dbReference>
<keyword evidence="2" id="KW-0547">Nucleotide-binding</keyword>
<dbReference type="AlphaFoldDB" id="A0A432LCJ3"/>
<dbReference type="InterPro" id="IPR017871">
    <property type="entry name" value="ABC_transporter-like_CS"/>
</dbReference>
<dbReference type="FunFam" id="3.40.50.300:FF:000042">
    <property type="entry name" value="Maltose/maltodextrin ABC transporter, ATP-binding protein"/>
    <property type="match status" value="1"/>
</dbReference>
<protein>
    <submittedName>
        <fullName evidence="5">sn-glycerol-3-phosphate ABC transporter ATP-binding protein UgpC</fullName>
    </submittedName>
</protein>
<dbReference type="PANTHER" id="PTHR43875">
    <property type="entry name" value="MALTODEXTRIN IMPORT ATP-BINDING PROTEIN MSMX"/>
    <property type="match status" value="1"/>
</dbReference>
<name>A0A432LCJ3_9BACI</name>
<evidence type="ECO:0000256" key="3">
    <source>
        <dbReference type="ARBA" id="ARBA00022840"/>
    </source>
</evidence>
<feature type="domain" description="ABC transporter" evidence="4">
    <location>
        <begin position="4"/>
        <end position="235"/>
    </location>
</feature>
<keyword evidence="3 5" id="KW-0067">ATP-binding</keyword>
<dbReference type="GO" id="GO:0005524">
    <property type="term" value="F:ATP binding"/>
    <property type="evidence" value="ECO:0007669"/>
    <property type="project" value="UniProtKB-KW"/>
</dbReference>
<dbReference type="RefSeq" id="WP_126659083.1">
    <property type="nucleotide sequence ID" value="NZ_RYYR01000011.1"/>
</dbReference>
<keyword evidence="1" id="KW-0813">Transport</keyword>
<dbReference type="GO" id="GO:0008643">
    <property type="term" value="P:carbohydrate transport"/>
    <property type="evidence" value="ECO:0007669"/>
    <property type="project" value="InterPro"/>
</dbReference>
<dbReference type="GO" id="GO:0140359">
    <property type="term" value="F:ABC-type transporter activity"/>
    <property type="evidence" value="ECO:0007669"/>
    <property type="project" value="InterPro"/>
</dbReference>
<proteinExistence type="predicted"/>
<dbReference type="SMART" id="SM00382">
    <property type="entry name" value="AAA"/>
    <property type="match status" value="1"/>
</dbReference>
<dbReference type="CDD" id="cd03301">
    <property type="entry name" value="ABC_MalK_N"/>
    <property type="match status" value="1"/>
</dbReference>
<dbReference type="PANTHER" id="PTHR43875:SF1">
    <property type="entry name" value="OSMOPROTECTIVE COMPOUNDS UPTAKE ATP-BINDING PROTEIN GGTA"/>
    <property type="match status" value="1"/>
</dbReference>
<dbReference type="Gene3D" id="2.40.50.100">
    <property type="match status" value="1"/>
</dbReference>
<dbReference type="InterPro" id="IPR008995">
    <property type="entry name" value="Mo/tungstate-bd_C_term_dom"/>
</dbReference>
<dbReference type="InterPro" id="IPR027417">
    <property type="entry name" value="P-loop_NTPase"/>
</dbReference>
<dbReference type="Gene3D" id="2.40.50.140">
    <property type="entry name" value="Nucleic acid-binding proteins"/>
    <property type="match status" value="1"/>
</dbReference>
<gene>
    <name evidence="5" type="primary">ugpC</name>
    <name evidence="5" type="ORF">EK386_10315</name>
</gene>
<dbReference type="SUPFAM" id="SSF52540">
    <property type="entry name" value="P-loop containing nucleoside triphosphate hydrolases"/>
    <property type="match status" value="1"/>
</dbReference>
<keyword evidence="6" id="KW-1185">Reference proteome</keyword>
<evidence type="ECO:0000313" key="6">
    <source>
        <dbReference type="Proteomes" id="UP000287910"/>
    </source>
</evidence>
<dbReference type="InterPro" id="IPR003439">
    <property type="entry name" value="ABC_transporter-like_ATP-bd"/>
</dbReference>
<comment type="caution">
    <text evidence="5">The sequence shown here is derived from an EMBL/GenBank/DDBJ whole genome shotgun (WGS) entry which is preliminary data.</text>
</comment>
<dbReference type="PROSITE" id="PS00211">
    <property type="entry name" value="ABC_TRANSPORTER_1"/>
    <property type="match status" value="1"/>
</dbReference>
<dbReference type="NCBIfam" id="NF008653">
    <property type="entry name" value="PRK11650.1"/>
    <property type="match status" value="1"/>
</dbReference>
<dbReference type="Pfam" id="PF00005">
    <property type="entry name" value="ABC_tran"/>
    <property type="match status" value="1"/>
</dbReference>
<dbReference type="Proteomes" id="UP000287910">
    <property type="component" value="Unassembled WGS sequence"/>
</dbReference>
<evidence type="ECO:0000256" key="2">
    <source>
        <dbReference type="ARBA" id="ARBA00022741"/>
    </source>
</evidence>
<sequence>MVQLSLKNIQKQYNESIIAINNVNLEIEDKEFLVIVGPSGCGKSTLLKLIAGLEPVTDGEIYFNRQLINHLPPQKRDVAMVFQNYALYPHLTVFDNLAFTLKRSKIPKQEIKQRVESIASMLNLQLYLHKKPHELSGGQCQRVVIGRAIIRQPSFFLMDEPLSNLDAQLRLQMRVEITKLHKELESTFLYVTHDQTEALTMATRLVVMNEGTIQQVGSPEEVYNKPSNLFVAGFIGSPPMNFFEATINENVIQIGENSFEIPDKHRGKLQNKREVIIGIRPEHFHLNLTHSIIFHVNIDRSEFMGTENYVYATYNNQPLITRLPLNAPLLNSIQLSVQMEHVHFFDKETTNRISIEECR</sequence>
<dbReference type="SUPFAM" id="SSF50331">
    <property type="entry name" value="MOP-like"/>
    <property type="match status" value="1"/>
</dbReference>
<dbReference type="InterPro" id="IPR015855">
    <property type="entry name" value="ABC_transpr_MalK-like"/>
</dbReference>
<dbReference type="InterPro" id="IPR012340">
    <property type="entry name" value="NA-bd_OB-fold"/>
</dbReference>
<dbReference type="GO" id="GO:0055052">
    <property type="term" value="C:ATP-binding cassette (ABC) transporter complex, substrate-binding subunit-containing"/>
    <property type="evidence" value="ECO:0007669"/>
    <property type="project" value="TreeGrafter"/>
</dbReference>
<dbReference type="Gene3D" id="3.40.50.300">
    <property type="entry name" value="P-loop containing nucleotide triphosphate hydrolases"/>
    <property type="match status" value="1"/>
</dbReference>
<accession>A0A432LCJ3</accession>
<evidence type="ECO:0000259" key="4">
    <source>
        <dbReference type="PROSITE" id="PS50893"/>
    </source>
</evidence>
<dbReference type="EMBL" id="RYYR01000011">
    <property type="protein sequence ID" value="RUL52236.1"/>
    <property type="molecule type" value="Genomic_DNA"/>
</dbReference>
<reference evidence="5 6" key="1">
    <citation type="submission" date="2018-12" db="EMBL/GenBank/DDBJ databases">
        <title>Lysinibacillus antri sp. nov., isolated from a cave soil.</title>
        <authorList>
            <person name="Narsing Rao M.P."/>
            <person name="Zhang H."/>
            <person name="Dong Z.-Y."/>
            <person name="Niu X.-K."/>
            <person name="Zhang K."/>
            <person name="Fang B.-Z."/>
            <person name="Kang Y.-Q."/>
            <person name="Xiao M."/>
            <person name="Li W.-J."/>
        </authorList>
    </citation>
    <scope>NUCLEOTIDE SEQUENCE [LARGE SCALE GENOMIC DNA]</scope>
    <source>
        <strain evidence="5 6">SYSU K30002</strain>
    </source>
</reference>
<organism evidence="5 6">
    <name type="scientific">Lysinibacillus antri</name>
    <dbReference type="NCBI Taxonomy" id="2498145"/>
    <lineage>
        <taxon>Bacteria</taxon>
        <taxon>Bacillati</taxon>
        <taxon>Bacillota</taxon>
        <taxon>Bacilli</taxon>
        <taxon>Bacillales</taxon>
        <taxon>Bacillaceae</taxon>
        <taxon>Lysinibacillus</taxon>
    </lineage>
</organism>
<dbReference type="PROSITE" id="PS50893">
    <property type="entry name" value="ABC_TRANSPORTER_2"/>
    <property type="match status" value="1"/>
</dbReference>
<dbReference type="InterPro" id="IPR040582">
    <property type="entry name" value="OB_MalK-like"/>
</dbReference>
<evidence type="ECO:0000256" key="1">
    <source>
        <dbReference type="ARBA" id="ARBA00022448"/>
    </source>
</evidence>
<dbReference type="Pfam" id="PF17912">
    <property type="entry name" value="OB_MalK"/>
    <property type="match status" value="1"/>
</dbReference>
<dbReference type="GO" id="GO:0016887">
    <property type="term" value="F:ATP hydrolysis activity"/>
    <property type="evidence" value="ECO:0007669"/>
    <property type="project" value="InterPro"/>
</dbReference>
<evidence type="ECO:0000313" key="5">
    <source>
        <dbReference type="EMBL" id="RUL52236.1"/>
    </source>
</evidence>
<dbReference type="InterPro" id="IPR003593">
    <property type="entry name" value="AAA+_ATPase"/>
</dbReference>